<comment type="caution">
    <text evidence="2">The sequence shown here is derived from an EMBL/GenBank/DDBJ whole genome shotgun (WGS) entry which is preliminary data.</text>
</comment>
<dbReference type="Proteomes" id="UP000594638">
    <property type="component" value="Unassembled WGS sequence"/>
</dbReference>
<dbReference type="OrthoDB" id="1719524at2759"/>
<feature type="region of interest" description="Disordered" evidence="1">
    <location>
        <begin position="1"/>
        <end position="35"/>
    </location>
</feature>
<evidence type="ECO:0000256" key="1">
    <source>
        <dbReference type="SAM" id="MobiDB-lite"/>
    </source>
</evidence>
<feature type="compositionally biased region" description="Polar residues" evidence="1">
    <location>
        <begin position="48"/>
        <end position="57"/>
    </location>
</feature>
<dbReference type="EMBL" id="CACTIH010000224">
    <property type="protein sequence ID" value="CAA2957479.1"/>
    <property type="molecule type" value="Genomic_DNA"/>
</dbReference>
<dbReference type="Gramene" id="OE9A119923T1">
    <property type="protein sequence ID" value="OE9A119923C1"/>
    <property type="gene ID" value="OE9A119923"/>
</dbReference>
<sequence length="179" mass="19268">MSKPPAEQITEVGFESAGDPEKAAEQSVEGRQPTECVLESAGKEVEETAQSQPNRPRSQGAIPTAAKAVHVLHTSAPTTYNIGGSTAVLHVSAAAAWSDVTAAFIFGFSPMLRHGQSTSQPILRLTASTISNKKARLLAQGYEKEYGPYYAETSRSVRLLKMVPFAPAYIQRWPNSHPS</sequence>
<organism evidence="2 3">
    <name type="scientific">Olea europaea subsp. europaea</name>
    <dbReference type="NCBI Taxonomy" id="158383"/>
    <lineage>
        <taxon>Eukaryota</taxon>
        <taxon>Viridiplantae</taxon>
        <taxon>Streptophyta</taxon>
        <taxon>Embryophyta</taxon>
        <taxon>Tracheophyta</taxon>
        <taxon>Spermatophyta</taxon>
        <taxon>Magnoliopsida</taxon>
        <taxon>eudicotyledons</taxon>
        <taxon>Gunneridae</taxon>
        <taxon>Pentapetalae</taxon>
        <taxon>asterids</taxon>
        <taxon>lamiids</taxon>
        <taxon>Lamiales</taxon>
        <taxon>Oleaceae</taxon>
        <taxon>Oleeae</taxon>
        <taxon>Olea</taxon>
    </lineage>
</organism>
<proteinExistence type="predicted"/>
<protein>
    <submittedName>
        <fullName evidence="2">Uncharacterized protein</fullName>
    </submittedName>
</protein>
<gene>
    <name evidence="2" type="ORF">OLEA9_A119923</name>
</gene>
<keyword evidence="3" id="KW-1185">Reference proteome</keyword>
<accession>A0A8S0PY16</accession>
<name>A0A8S0PY16_OLEEU</name>
<feature type="region of interest" description="Disordered" evidence="1">
    <location>
        <begin position="42"/>
        <end position="61"/>
    </location>
</feature>
<evidence type="ECO:0000313" key="2">
    <source>
        <dbReference type="EMBL" id="CAA2957479.1"/>
    </source>
</evidence>
<dbReference type="AlphaFoldDB" id="A0A8S0PY16"/>
<reference evidence="2 3" key="1">
    <citation type="submission" date="2019-12" db="EMBL/GenBank/DDBJ databases">
        <authorList>
            <person name="Alioto T."/>
            <person name="Alioto T."/>
            <person name="Gomez Garrido J."/>
        </authorList>
    </citation>
    <scope>NUCLEOTIDE SEQUENCE [LARGE SCALE GENOMIC DNA]</scope>
</reference>
<evidence type="ECO:0000313" key="3">
    <source>
        <dbReference type="Proteomes" id="UP000594638"/>
    </source>
</evidence>